<dbReference type="GO" id="GO:0003677">
    <property type="term" value="F:DNA binding"/>
    <property type="evidence" value="ECO:0007669"/>
    <property type="project" value="UniProtKB-KW"/>
</dbReference>
<dbReference type="PROSITE" id="PS51063">
    <property type="entry name" value="HTH_CRP_2"/>
    <property type="match status" value="1"/>
</dbReference>
<dbReference type="Pfam" id="PF13545">
    <property type="entry name" value="HTH_Crp_2"/>
    <property type="match status" value="1"/>
</dbReference>
<dbReference type="Pfam" id="PF00027">
    <property type="entry name" value="cNMP_binding"/>
    <property type="match status" value="1"/>
</dbReference>
<evidence type="ECO:0000256" key="1">
    <source>
        <dbReference type="ARBA" id="ARBA00023015"/>
    </source>
</evidence>
<sequence>MTSKLYINIIQSNSLFKNLSKEKLEKLFNEDDLSIKKYSTNEIIYFQNEECKSFDILLSGKLVVQNLDQNGNILTITNFYPGDSFGGHLIFADNNFYPMNVISKSDSVILKMKKSLVLKLCQTDSNFLSEILRSISNKTIIISNKIHDISLKTIRACILDYLKYEYNLQNSLTLKLSMTKKEWAEKIGVHRPSLSRELMKMKREGLIDYTRKSITIKKRDILN</sequence>
<dbReference type="InterPro" id="IPR012318">
    <property type="entry name" value="HTH_CRP"/>
</dbReference>
<evidence type="ECO:0000313" key="6">
    <source>
        <dbReference type="EMBL" id="MBS4537467.1"/>
    </source>
</evidence>
<dbReference type="InterPro" id="IPR000595">
    <property type="entry name" value="cNMP-bd_dom"/>
</dbReference>
<evidence type="ECO:0000256" key="2">
    <source>
        <dbReference type="ARBA" id="ARBA00023125"/>
    </source>
</evidence>
<dbReference type="InterPro" id="IPR014710">
    <property type="entry name" value="RmlC-like_jellyroll"/>
</dbReference>
<dbReference type="Proteomes" id="UP000724672">
    <property type="component" value="Unassembled WGS sequence"/>
</dbReference>
<organism evidence="6 7">
    <name type="scientific">Anaeromonas frigoriresistens</name>
    <dbReference type="NCBI Taxonomy" id="2683708"/>
    <lineage>
        <taxon>Bacteria</taxon>
        <taxon>Bacillati</taxon>
        <taxon>Bacillota</taxon>
        <taxon>Tissierellia</taxon>
        <taxon>Tissierellales</taxon>
        <taxon>Thermohalobacteraceae</taxon>
        <taxon>Anaeromonas</taxon>
    </lineage>
</organism>
<accession>A0A942UZT3</accession>
<dbReference type="SUPFAM" id="SSF46785">
    <property type="entry name" value="Winged helix' DNA-binding domain"/>
    <property type="match status" value="1"/>
</dbReference>
<feature type="domain" description="Cyclic nucleotide-binding" evidence="4">
    <location>
        <begin position="15"/>
        <end position="120"/>
    </location>
</feature>
<gene>
    <name evidence="6" type="ORF">GOQ27_03280</name>
</gene>
<evidence type="ECO:0000256" key="3">
    <source>
        <dbReference type="ARBA" id="ARBA00023163"/>
    </source>
</evidence>
<keyword evidence="2" id="KW-0238">DNA-binding</keyword>
<comment type="caution">
    <text evidence="6">The sequence shown here is derived from an EMBL/GenBank/DDBJ whole genome shotgun (WGS) entry which is preliminary data.</text>
</comment>
<dbReference type="AlphaFoldDB" id="A0A942UZT3"/>
<dbReference type="InterPro" id="IPR036390">
    <property type="entry name" value="WH_DNA-bd_sf"/>
</dbReference>
<evidence type="ECO:0000259" key="5">
    <source>
        <dbReference type="PROSITE" id="PS51063"/>
    </source>
</evidence>
<dbReference type="PANTHER" id="PTHR24567:SF58">
    <property type="entry name" value="CYCLIC AMP-BINDING REGULATORY PROTEIN"/>
    <property type="match status" value="1"/>
</dbReference>
<protein>
    <submittedName>
        <fullName evidence="6">Crp/Fnr family transcriptional regulator</fullName>
    </submittedName>
</protein>
<evidence type="ECO:0000313" key="7">
    <source>
        <dbReference type="Proteomes" id="UP000724672"/>
    </source>
</evidence>
<dbReference type="GO" id="GO:0003700">
    <property type="term" value="F:DNA-binding transcription factor activity"/>
    <property type="evidence" value="ECO:0007669"/>
    <property type="project" value="TreeGrafter"/>
</dbReference>
<evidence type="ECO:0000259" key="4">
    <source>
        <dbReference type="PROSITE" id="PS50042"/>
    </source>
</evidence>
<proteinExistence type="predicted"/>
<dbReference type="PANTHER" id="PTHR24567">
    <property type="entry name" value="CRP FAMILY TRANSCRIPTIONAL REGULATORY PROTEIN"/>
    <property type="match status" value="1"/>
</dbReference>
<dbReference type="InterPro" id="IPR018490">
    <property type="entry name" value="cNMP-bd_dom_sf"/>
</dbReference>
<name>A0A942UZT3_9FIRM</name>
<feature type="domain" description="HTH crp-type" evidence="5">
    <location>
        <begin position="152"/>
        <end position="220"/>
    </location>
</feature>
<dbReference type="SMART" id="SM00100">
    <property type="entry name" value="cNMP"/>
    <property type="match status" value="1"/>
</dbReference>
<reference evidence="6" key="1">
    <citation type="submission" date="2019-12" db="EMBL/GenBank/DDBJ databases">
        <title>Clostridiaceae gen. nov. sp. nov., isolated from sediment in Xinjiang, China.</title>
        <authorList>
            <person name="Zhang R."/>
        </authorList>
    </citation>
    <scope>NUCLEOTIDE SEQUENCE</scope>
    <source>
        <strain evidence="6">D2Q-11</strain>
    </source>
</reference>
<keyword evidence="7" id="KW-1185">Reference proteome</keyword>
<dbReference type="GO" id="GO:0005829">
    <property type="term" value="C:cytosol"/>
    <property type="evidence" value="ECO:0007669"/>
    <property type="project" value="TreeGrafter"/>
</dbReference>
<dbReference type="SUPFAM" id="SSF51206">
    <property type="entry name" value="cAMP-binding domain-like"/>
    <property type="match status" value="1"/>
</dbReference>
<dbReference type="CDD" id="cd00038">
    <property type="entry name" value="CAP_ED"/>
    <property type="match status" value="1"/>
</dbReference>
<keyword evidence="1" id="KW-0805">Transcription regulation</keyword>
<keyword evidence="3" id="KW-0804">Transcription</keyword>
<dbReference type="InterPro" id="IPR050397">
    <property type="entry name" value="Env_Response_Regulators"/>
</dbReference>
<dbReference type="PROSITE" id="PS50042">
    <property type="entry name" value="CNMP_BINDING_3"/>
    <property type="match status" value="1"/>
</dbReference>
<dbReference type="EMBL" id="WSFT01000016">
    <property type="protein sequence ID" value="MBS4537467.1"/>
    <property type="molecule type" value="Genomic_DNA"/>
</dbReference>
<dbReference type="Gene3D" id="2.60.120.10">
    <property type="entry name" value="Jelly Rolls"/>
    <property type="match status" value="1"/>
</dbReference>